<organismHost>
    <name type="scientific">Gallus gallus</name>
    <name type="common">Chicken</name>
    <dbReference type="NCBI Taxonomy" id="9031"/>
</organismHost>
<organismHost>
    <name type="scientific">Cercopithecus hamlyni</name>
    <name type="common">Owl-faced monkey</name>
    <name type="synonym">Hamlyn's monkey</name>
    <dbReference type="NCBI Taxonomy" id="9536"/>
</organismHost>
<organismHost>
    <name type="scientific">Callithrix</name>
    <dbReference type="NCBI Taxonomy" id="9481"/>
</organismHost>
<organismHost>
    <name type="scientific">Saimiri</name>
    <name type="common">squirrel monkeys</name>
    <dbReference type="NCBI Taxonomy" id="9520"/>
</organismHost>
<sequence length="61" mass="6410">MCVDLDPSCGCHLLCLFCFCSWTPPSHLPLPVAVGVGVGDAPVVLGRMSPLPRPLFPGYGL</sequence>
<organismHost>
    <name type="scientific">Bandicota bengalensis</name>
    <name type="common">lesser bandicoot rat</name>
    <dbReference type="NCBI Taxonomy" id="69079"/>
</organismHost>
<name>A0A1X9HZ77_HEV</name>
<dbReference type="EMBL" id="KR905549">
    <property type="protein sequence ID" value="ANH58414.1"/>
    <property type="molecule type" value="Genomic_RNA"/>
</dbReference>
<organismHost>
    <name type="scientific">Chlorocebus aethiops</name>
    <name type="common">Green monkey</name>
    <name type="synonym">Cercopithecus aethiops</name>
    <dbReference type="NCBI Taxonomy" id="9534"/>
</organismHost>
<evidence type="ECO:0000313" key="1">
    <source>
        <dbReference type="EMBL" id="ANH58414.1"/>
    </source>
</evidence>
<organismHost>
    <name type="scientific">Homo sapiens</name>
    <name type="common">Human</name>
    <dbReference type="NCBI Taxonomy" id="9606"/>
</organismHost>
<organismHost>
    <name type="scientific">Macaca</name>
    <name type="common">macaques</name>
    <dbReference type="NCBI Taxonomy" id="9539"/>
</organismHost>
<organismHost>
    <name type="scientific">Pan troglodytes</name>
    <name type="common">Chimpanzee</name>
    <dbReference type="NCBI Taxonomy" id="9598"/>
</organismHost>
<organismHost>
    <name type="scientific">Mus musculus</name>
    <name type="common">Mouse</name>
    <dbReference type="NCBI Taxonomy" id="10090"/>
</organismHost>
<protein>
    <submittedName>
        <fullName evidence="1">Uncharacterized protein</fullName>
    </submittedName>
</protein>
<reference evidence="1" key="1">
    <citation type="submission" date="2015-05" db="EMBL/GenBank/DDBJ databases">
        <title>Novel Hepatitis E Virus in Tree Shrew, China.</title>
        <authorList>
            <person name="Shan T."/>
        </authorList>
    </citation>
    <scope>NUCLEOTIDE SEQUENCE</scope>
    <source>
        <strain evidence="1">Yunnan-2013</strain>
    </source>
</reference>
<organism evidence="1">
    <name type="scientific">Hepatitis E virus</name>
    <name type="common">HEV</name>
    <dbReference type="NCBI Taxonomy" id="1678143"/>
    <lineage>
        <taxon>Viruses</taxon>
        <taxon>Riboviria</taxon>
        <taxon>Orthornavirae</taxon>
        <taxon>Kitrinoviricota</taxon>
        <taxon>Alsuviricetes</taxon>
        <taxon>Hepelivirales</taxon>
        <taxon>Hepeviridae</taxon>
        <taxon>Orthohepevirinae</taxon>
        <taxon>Paslahepevirus</taxon>
    </lineage>
</organism>
<organismHost>
    <name type="scientific">Sus scrofa</name>
    <name type="common">Pig</name>
    <dbReference type="NCBI Taxonomy" id="9823"/>
</organismHost>
<proteinExistence type="predicted"/>
<accession>A0A1X9HZ77</accession>